<dbReference type="Gene3D" id="1.10.1740.10">
    <property type="match status" value="1"/>
</dbReference>
<evidence type="ECO:0000313" key="8">
    <source>
        <dbReference type="EMBL" id="MFC3194912.1"/>
    </source>
</evidence>
<comment type="similarity">
    <text evidence="1 6">Belongs to the sigma-70 factor family. ECF subfamily.</text>
</comment>
<dbReference type="InterPro" id="IPR014284">
    <property type="entry name" value="RNA_pol_sigma-70_dom"/>
</dbReference>
<keyword evidence="2 6" id="KW-0805">Transcription regulation</keyword>
<evidence type="ECO:0000256" key="1">
    <source>
        <dbReference type="ARBA" id="ARBA00010641"/>
    </source>
</evidence>
<dbReference type="Gene3D" id="1.10.10.10">
    <property type="entry name" value="Winged helix-like DNA-binding domain superfamily/Winged helix DNA-binding domain"/>
    <property type="match status" value="1"/>
</dbReference>
<accession>A0ABV7JCL7</accession>
<dbReference type="Pfam" id="PF04542">
    <property type="entry name" value="Sigma70_r2"/>
    <property type="match status" value="1"/>
</dbReference>
<reference evidence="9" key="1">
    <citation type="journal article" date="2019" name="Int. J. Syst. Evol. Microbiol.">
        <title>The Global Catalogue of Microorganisms (GCM) 10K type strain sequencing project: providing services to taxonomists for standard genome sequencing and annotation.</title>
        <authorList>
            <consortium name="The Broad Institute Genomics Platform"/>
            <consortium name="The Broad Institute Genome Sequencing Center for Infectious Disease"/>
            <person name="Wu L."/>
            <person name="Ma J."/>
        </authorList>
    </citation>
    <scope>NUCLEOTIDE SEQUENCE [LARGE SCALE GENOMIC DNA]</scope>
    <source>
        <strain evidence="9">KCTC 42953</strain>
    </source>
</reference>
<dbReference type="InterPro" id="IPR000838">
    <property type="entry name" value="RNA_pol_sigma70_ECF_CS"/>
</dbReference>
<organism evidence="8 9">
    <name type="scientific">Marinicella sediminis</name>
    <dbReference type="NCBI Taxonomy" id="1792834"/>
    <lineage>
        <taxon>Bacteria</taxon>
        <taxon>Pseudomonadati</taxon>
        <taxon>Pseudomonadota</taxon>
        <taxon>Gammaproteobacteria</taxon>
        <taxon>Lysobacterales</taxon>
        <taxon>Marinicellaceae</taxon>
        <taxon>Marinicella</taxon>
    </lineage>
</organism>
<keyword evidence="4 6" id="KW-0238">DNA-binding</keyword>
<dbReference type="PANTHER" id="PTHR43133">
    <property type="entry name" value="RNA POLYMERASE ECF-TYPE SIGMA FACTO"/>
    <property type="match status" value="1"/>
</dbReference>
<feature type="domain" description="RNA polymerase sigma-70 region 2" evidence="7">
    <location>
        <begin position="21"/>
        <end position="78"/>
    </location>
</feature>
<sequence>MTEQQLISQAQQGATDCFSQLVASYQSRLYSYLLGRCHNAFDADDVLQETFINAYRYLDSYDARWQFSTWLFTIARRLLGQLKTVYHVTLDALSGREPAIENDLLALDRNNFWRLIKRDVSARQYDLLWFFYVEQYTIKDIAHIMKQSESWVKTNLHRGKMTLSNNRELAALLEHN</sequence>
<dbReference type="InterPro" id="IPR013325">
    <property type="entry name" value="RNA_pol_sigma_r2"/>
</dbReference>
<evidence type="ECO:0000256" key="2">
    <source>
        <dbReference type="ARBA" id="ARBA00023015"/>
    </source>
</evidence>
<protein>
    <recommendedName>
        <fullName evidence="6">RNA polymerase sigma factor</fullName>
    </recommendedName>
</protein>
<name>A0ABV7JCL7_9GAMM</name>
<keyword evidence="5 6" id="KW-0804">Transcription</keyword>
<dbReference type="NCBIfam" id="TIGR02937">
    <property type="entry name" value="sigma70-ECF"/>
    <property type="match status" value="1"/>
</dbReference>
<dbReference type="InterPro" id="IPR007627">
    <property type="entry name" value="RNA_pol_sigma70_r2"/>
</dbReference>
<gene>
    <name evidence="8" type="ORF">ACFODZ_11740</name>
</gene>
<dbReference type="SUPFAM" id="SSF88659">
    <property type="entry name" value="Sigma3 and sigma4 domains of RNA polymerase sigma factors"/>
    <property type="match status" value="1"/>
</dbReference>
<keyword evidence="9" id="KW-1185">Reference proteome</keyword>
<comment type="caution">
    <text evidence="8">The sequence shown here is derived from an EMBL/GenBank/DDBJ whole genome shotgun (WGS) entry which is preliminary data.</text>
</comment>
<dbReference type="PROSITE" id="PS01063">
    <property type="entry name" value="SIGMA70_ECF"/>
    <property type="match status" value="1"/>
</dbReference>
<evidence type="ECO:0000256" key="4">
    <source>
        <dbReference type="ARBA" id="ARBA00023125"/>
    </source>
</evidence>
<dbReference type="PANTHER" id="PTHR43133:SF51">
    <property type="entry name" value="RNA POLYMERASE SIGMA FACTOR"/>
    <property type="match status" value="1"/>
</dbReference>
<dbReference type="SUPFAM" id="SSF88946">
    <property type="entry name" value="Sigma2 domain of RNA polymerase sigma factors"/>
    <property type="match status" value="1"/>
</dbReference>
<keyword evidence="3 6" id="KW-0731">Sigma factor</keyword>
<evidence type="ECO:0000256" key="5">
    <source>
        <dbReference type="ARBA" id="ARBA00023163"/>
    </source>
</evidence>
<dbReference type="Proteomes" id="UP001595533">
    <property type="component" value="Unassembled WGS sequence"/>
</dbReference>
<dbReference type="InterPro" id="IPR036388">
    <property type="entry name" value="WH-like_DNA-bd_sf"/>
</dbReference>
<evidence type="ECO:0000256" key="6">
    <source>
        <dbReference type="RuleBase" id="RU000716"/>
    </source>
</evidence>
<dbReference type="InterPro" id="IPR039425">
    <property type="entry name" value="RNA_pol_sigma-70-like"/>
</dbReference>
<evidence type="ECO:0000259" key="7">
    <source>
        <dbReference type="Pfam" id="PF04542"/>
    </source>
</evidence>
<dbReference type="InterPro" id="IPR013324">
    <property type="entry name" value="RNA_pol_sigma_r3/r4-like"/>
</dbReference>
<proteinExistence type="inferred from homology"/>
<evidence type="ECO:0000313" key="9">
    <source>
        <dbReference type="Proteomes" id="UP001595533"/>
    </source>
</evidence>
<dbReference type="RefSeq" id="WP_077411871.1">
    <property type="nucleotide sequence ID" value="NZ_JBHRTS010000006.1"/>
</dbReference>
<dbReference type="EMBL" id="JBHRTS010000006">
    <property type="protein sequence ID" value="MFC3194912.1"/>
    <property type="molecule type" value="Genomic_DNA"/>
</dbReference>
<evidence type="ECO:0000256" key="3">
    <source>
        <dbReference type="ARBA" id="ARBA00023082"/>
    </source>
</evidence>